<dbReference type="InterPro" id="IPR000515">
    <property type="entry name" value="MetI-like"/>
</dbReference>
<accession>A0ABW7Q449</accession>
<dbReference type="Gene3D" id="1.10.3720.10">
    <property type="entry name" value="MetI-like"/>
    <property type="match status" value="1"/>
</dbReference>
<evidence type="ECO:0000256" key="3">
    <source>
        <dbReference type="ARBA" id="ARBA00022475"/>
    </source>
</evidence>
<feature type="transmembrane region" description="Helical" evidence="7">
    <location>
        <begin position="277"/>
        <end position="297"/>
    </location>
</feature>
<dbReference type="RefSeq" id="WP_396639553.1">
    <property type="nucleotide sequence ID" value="NZ_JBIQWL010000001.1"/>
</dbReference>
<dbReference type="InterPro" id="IPR045621">
    <property type="entry name" value="BPD_transp_1_N"/>
</dbReference>
<protein>
    <submittedName>
        <fullName evidence="9">ABC transporter permease</fullName>
    </submittedName>
</protein>
<dbReference type="Pfam" id="PF19300">
    <property type="entry name" value="BPD_transp_1_N"/>
    <property type="match status" value="1"/>
</dbReference>
<feature type="transmembrane region" description="Helical" evidence="7">
    <location>
        <begin position="33"/>
        <end position="57"/>
    </location>
</feature>
<feature type="domain" description="ABC transmembrane type-1" evidence="8">
    <location>
        <begin position="123"/>
        <end position="328"/>
    </location>
</feature>
<keyword evidence="6 7" id="KW-0472">Membrane</keyword>
<evidence type="ECO:0000259" key="8">
    <source>
        <dbReference type="PROSITE" id="PS50928"/>
    </source>
</evidence>
<evidence type="ECO:0000256" key="1">
    <source>
        <dbReference type="ARBA" id="ARBA00004651"/>
    </source>
</evidence>
<organism evidence="9 10">
    <name type="scientific">Microbacterium alkaliflavum</name>
    <dbReference type="NCBI Taxonomy" id="3248839"/>
    <lineage>
        <taxon>Bacteria</taxon>
        <taxon>Bacillati</taxon>
        <taxon>Actinomycetota</taxon>
        <taxon>Actinomycetes</taxon>
        <taxon>Micrococcales</taxon>
        <taxon>Microbacteriaceae</taxon>
        <taxon>Microbacterium</taxon>
    </lineage>
</organism>
<feature type="transmembrane region" description="Helical" evidence="7">
    <location>
        <begin position="309"/>
        <end position="332"/>
    </location>
</feature>
<evidence type="ECO:0000313" key="9">
    <source>
        <dbReference type="EMBL" id="MFH8249619.1"/>
    </source>
</evidence>
<proteinExistence type="inferred from homology"/>
<keyword evidence="3" id="KW-1003">Cell membrane</keyword>
<keyword evidence="5 7" id="KW-1133">Transmembrane helix</keyword>
<feature type="transmembrane region" description="Helical" evidence="7">
    <location>
        <begin position="123"/>
        <end position="148"/>
    </location>
</feature>
<feature type="transmembrane region" description="Helical" evidence="7">
    <location>
        <begin position="169"/>
        <end position="190"/>
    </location>
</feature>
<gene>
    <name evidence="9" type="ORF">ACH3VR_04535</name>
</gene>
<sequence length="343" mass="35962">MTTTAVRGALAAPSVPRSTGIVWHRVRGILAPLVKTIGILLPVFFLGSFFTFLLGALSGRNPAALQLGDAATPEAVAAIEHEYGLDRPFLVQYFDWLATLASGSFGNSWLNGVPVVTLLGEKALVSLSVTGLALLIGVVFGFIFGVLAARFHTRWIDRVITTGTTVISVLPPFVVGIALISVFAVGLKLLPAVGYVPIEMGVGLWFSHIILPAVALSFDTVSDIARQLRAGLVAAYRENYVTGAVVRGLGSRRIFFVHVLRNGVGPALSVLGLKFPALLGGAVLIESIFGLAGYGTFAAQAAVSGDVPSVQAVLVISVVLVVVFNLLVNIVLNRLIPSASRGV</sequence>
<dbReference type="PANTHER" id="PTHR43163">
    <property type="entry name" value="DIPEPTIDE TRANSPORT SYSTEM PERMEASE PROTEIN DPPB-RELATED"/>
    <property type="match status" value="1"/>
</dbReference>
<dbReference type="Pfam" id="PF00528">
    <property type="entry name" value="BPD_transp_1"/>
    <property type="match status" value="1"/>
</dbReference>
<comment type="similarity">
    <text evidence="7">Belongs to the binding-protein-dependent transport system permease family.</text>
</comment>
<keyword evidence="2 7" id="KW-0813">Transport</keyword>
<keyword evidence="4 7" id="KW-0812">Transmembrane</keyword>
<evidence type="ECO:0000256" key="5">
    <source>
        <dbReference type="ARBA" id="ARBA00022989"/>
    </source>
</evidence>
<comment type="caution">
    <text evidence="9">The sequence shown here is derived from an EMBL/GenBank/DDBJ whole genome shotgun (WGS) entry which is preliminary data.</text>
</comment>
<evidence type="ECO:0000256" key="6">
    <source>
        <dbReference type="ARBA" id="ARBA00023136"/>
    </source>
</evidence>
<dbReference type="InterPro" id="IPR035906">
    <property type="entry name" value="MetI-like_sf"/>
</dbReference>
<name>A0ABW7Q449_9MICO</name>
<keyword evidence="10" id="KW-1185">Reference proteome</keyword>
<dbReference type="PANTHER" id="PTHR43163:SF6">
    <property type="entry name" value="DIPEPTIDE TRANSPORT SYSTEM PERMEASE PROTEIN DPPB-RELATED"/>
    <property type="match status" value="1"/>
</dbReference>
<comment type="subcellular location">
    <subcellularLocation>
        <location evidence="1 7">Cell membrane</location>
        <topology evidence="1 7">Multi-pass membrane protein</topology>
    </subcellularLocation>
</comment>
<evidence type="ECO:0000256" key="7">
    <source>
        <dbReference type="RuleBase" id="RU363032"/>
    </source>
</evidence>
<dbReference type="CDD" id="cd06261">
    <property type="entry name" value="TM_PBP2"/>
    <property type="match status" value="1"/>
</dbReference>
<reference evidence="9 10" key="1">
    <citation type="submission" date="2024-09" db="EMBL/GenBank/DDBJ databases">
        <authorList>
            <person name="Pan X."/>
        </authorList>
    </citation>
    <scope>NUCLEOTIDE SEQUENCE [LARGE SCALE GENOMIC DNA]</scope>
    <source>
        <strain evidence="9 10">B2969</strain>
    </source>
</reference>
<evidence type="ECO:0000313" key="10">
    <source>
        <dbReference type="Proteomes" id="UP001610861"/>
    </source>
</evidence>
<evidence type="ECO:0000256" key="2">
    <source>
        <dbReference type="ARBA" id="ARBA00022448"/>
    </source>
</evidence>
<dbReference type="PROSITE" id="PS50928">
    <property type="entry name" value="ABC_TM1"/>
    <property type="match status" value="1"/>
</dbReference>
<dbReference type="SUPFAM" id="SSF161098">
    <property type="entry name" value="MetI-like"/>
    <property type="match status" value="1"/>
</dbReference>
<evidence type="ECO:0000256" key="4">
    <source>
        <dbReference type="ARBA" id="ARBA00022692"/>
    </source>
</evidence>
<dbReference type="EMBL" id="JBIQWL010000001">
    <property type="protein sequence ID" value="MFH8249619.1"/>
    <property type="molecule type" value="Genomic_DNA"/>
</dbReference>
<feature type="transmembrane region" description="Helical" evidence="7">
    <location>
        <begin position="202"/>
        <end position="221"/>
    </location>
</feature>
<dbReference type="Proteomes" id="UP001610861">
    <property type="component" value="Unassembled WGS sequence"/>
</dbReference>